<dbReference type="Proteomes" id="UP001187343">
    <property type="component" value="Unassembled WGS sequence"/>
</dbReference>
<dbReference type="PRINTS" id="PR01638">
    <property type="entry name" value="MHCCLASSI"/>
</dbReference>
<dbReference type="Gene3D" id="3.30.500.10">
    <property type="entry name" value="MHC class I-like antigen recognition-like"/>
    <property type="match status" value="1"/>
</dbReference>
<evidence type="ECO:0000313" key="6">
    <source>
        <dbReference type="EMBL" id="KAK2906603.1"/>
    </source>
</evidence>
<evidence type="ECO:0000256" key="1">
    <source>
        <dbReference type="ARBA" id="ARBA00023180"/>
    </source>
</evidence>
<comment type="similarity">
    <text evidence="3">Belongs to the MHC class I family.</text>
</comment>
<dbReference type="InterPro" id="IPR036179">
    <property type="entry name" value="Ig-like_dom_sf"/>
</dbReference>
<dbReference type="GO" id="GO:0006955">
    <property type="term" value="P:immune response"/>
    <property type="evidence" value="ECO:0007669"/>
    <property type="project" value="TreeGrafter"/>
</dbReference>
<dbReference type="CDD" id="cd07698">
    <property type="entry name" value="IgC1_MHC_I_alpha3"/>
    <property type="match status" value="1"/>
</dbReference>
<protein>
    <recommendedName>
        <fullName evidence="5">Ig-like domain-containing protein</fullName>
    </recommendedName>
</protein>
<dbReference type="InterPro" id="IPR011161">
    <property type="entry name" value="MHC_I-like_Ag-recog"/>
</dbReference>
<evidence type="ECO:0000259" key="5">
    <source>
        <dbReference type="PROSITE" id="PS50835"/>
    </source>
</evidence>
<keyword evidence="1" id="KW-0325">Glycoprotein</keyword>
<dbReference type="InterPro" id="IPR003597">
    <property type="entry name" value="Ig_C1-set"/>
</dbReference>
<dbReference type="PROSITE" id="PS00290">
    <property type="entry name" value="IG_MHC"/>
    <property type="match status" value="1"/>
</dbReference>
<accession>A0AA88Q6C6</accession>
<gene>
    <name evidence="6" type="ORF">Q8A67_005588</name>
</gene>
<dbReference type="Pfam" id="PF00129">
    <property type="entry name" value="MHC_I"/>
    <property type="match status" value="1"/>
</dbReference>
<dbReference type="InterPro" id="IPR037055">
    <property type="entry name" value="MHC_I-like_Ag-recog_sf"/>
</dbReference>
<keyword evidence="2" id="KW-0393">Immunoglobulin domain</keyword>
<dbReference type="InterPro" id="IPR001039">
    <property type="entry name" value="MHC_I_a_a1/a2"/>
</dbReference>
<dbReference type="SUPFAM" id="SSF48726">
    <property type="entry name" value="Immunoglobulin"/>
    <property type="match status" value="1"/>
</dbReference>
<dbReference type="InterPro" id="IPR011162">
    <property type="entry name" value="MHC_I/II-like_Ag-recog"/>
</dbReference>
<dbReference type="SMART" id="SM00407">
    <property type="entry name" value="IGc1"/>
    <property type="match status" value="1"/>
</dbReference>
<dbReference type="InterPro" id="IPR013783">
    <property type="entry name" value="Ig-like_fold"/>
</dbReference>
<dbReference type="Pfam" id="PF07654">
    <property type="entry name" value="C1-set"/>
    <property type="match status" value="1"/>
</dbReference>
<dbReference type="GO" id="GO:0005615">
    <property type="term" value="C:extracellular space"/>
    <property type="evidence" value="ECO:0007669"/>
    <property type="project" value="TreeGrafter"/>
</dbReference>
<evidence type="ECO:0000313" key="7">
    <source>
        <dbReference type="Proteomes" id="UP001187343"/>
    </source>
</evidence>
<dbReference type="EMBL" id="JAUYZG010000005">
    <property type="protein sequence ID" value="KAK2906603.1"/>
    <property type="molecule type" value="Genomic_DNA"/>
</dbReference>
<dbReference type="InterPro" id="IPR007110">
    <property type="entry name" value="Ig-like_dom"/>
</dbReference>
<dbReference type="InterPro" id="IPR003006">
    <property type="entry name" value="Ig/MHC_CS"/>
</dbReference>
<name>A0AA88Q6C6_9TELE</name>
<dbReference type="GO" id="GO:0009897">
    <property type="term" value="C:external side of plasma membrane"/>
    <property type="evidence" value="ECO:0007669"/>
    <property type="project" value="TreeGrafter"/>
</dbReference>
<evidence type="ECO:0000256" key="3">
    <source>
        <dbReference type="RuleBase" id="RU004439"/>
    </source>
</evidence>
<proteinExistence type="inferred from homology"/>
<feature type="signal peptide" evidence="4">
    <location>
        <begin position="1"/>
        <end position="15"/>
    </location>
</feature>
<dbReference type="Gene3D" id="2.60.40.10">
    <property type="entry name" value="Immunoglobulins"/>
    <property type="match status" value="1"/>
</dbReference>
<dbReference type="AlphaFoldDB" id="A0AA88Q6C6"/>
<keyword evidence="7" id="KW-1185">Reference proteome</keyword>
<feature type="domain" description="Ig-like" evidence="5">
    <location>
        <begin position="199"/>
        <end position="288"/>
    </location>
</feature>
<feature type="chain" id="PRO_5041731028" description="Ig-like domain-containing protein" evidence="4">
    <location>
        <begin position="16"/>
        <end position="323"/>
    </location>
</feature>
<dbReference type="PROSITE" id="PS50835">
    <property type="entry name" value="IG_LIKE"/>
    <property type="match status" value="1"/>
</dbReference>
<dbReference type="InterPro" id="IPR050208">
    <property type="entry name" value="MHC_class-I_related"/>
</dbReference>
<evidence type="ECO:0000256" key="2">
    <source>
        <dbReference type="ARBA" id="ARBA00023319"/>
    </source>
</evidence>
<reference evidence="6" key="1">
    <citation type="submission" date="2023-08" db="EMBL/GenBank/DDBJ databases">
        <title>Chromosome-level Genome Assembly of mud carp (Cirrhinus molitorella).</title>
        <authorList>
            <person name="Liu H."/>
        </authorList>
    </citation>
    <scope>NUCLEOTIDE SEQUENCE</scope>
    <source>
        <strain evidence="6">Prfri</strain>
        <tissue evidence="6">Muscle</tissue>
    </source>
</reference>
<dbReference type="SUPFAM" id="SSF54452">
    <property type="entry name" value="MHC antigen-recognition domain"/>
    <property type="match status" value="1"/>
</dbReference>
<organism evidence="6 7">
    <name type="scientific">Cirrhinus molitorella</name>
    <name type="common">mud carp</name>
    <dbReference type="NCBI Taxonomy" id="172907"/>
    <lineage>
        <taxon>Eukaryota</taxon>
        <taxon>Metazoa</taxon>
        <taxon>Chordata</taxon>
        <taxon>Craniata</taxon>
        <taxon>Vertebrata</taxon>
        <taxon>Euteleostomi</taxon>
        <taxon>Actinopterygii</taxon>
        <taxon>Neopterygii</taxon>
        <taxon>Teleostei</taxon>
        <taxon>Ostariophysi</taxon>
        <taxon>Cypriniformes</taxon>
        <taxon>Cyprinidae</taxon>
        <taxon>Labeoninae</taxon>
        <taxon>Labeonini</taxon>
        <taxon>Cirrhinus</taxon>
    </lineage>
</organism>
<evidence type="ECO:0000256" key="4">
    <source>
        <dbReference type="SAM" id="SignalP"/>
    </source>
</evidence>
<dbReference type="PANTHER" id="PTHR16675">
    <property type="entry name" value="MHC CLASS I-RELATED"/>
    <property type="match status" value="1"/>
</dbReference>
<dbReference type="PANTHER" id="PTHR16675:SF237">
    <property type="entry name" value="MHC CLASS I ANTIGEN TRANSCRIPT VARIANT 1-RELATED"/>
    <property type="match status" value="1"/>
</dbReference>
<comment type="caution">
    <text evidence="6">The sequence shown here is derived from an EMBL/GenBank/DDBJ whole genome shotgun (WGS) entry which is preliminary data.</text>
</comment>
<keyword evidence="4" id="KW-0732">Signal</keyword>
<sequence>MKFVIFFICIPFVQSELHAFTTFYTEINGETNASIPENFAVTTLDGRQMDYYDSEINELIPRQDWMKNFASGDRFKEYNEIRERIQQTNKINITLLMKQLHHLHGIHAYQRMYGCEWDDKTNISHGFDQHGYNGKDLISLNVKYSMYLASTWRGVRTMVKWNDDKGQLELLKQYYEDECVKWLKYFLTLRKADLERRAPEVSVLQRNSSSPVVCHATGFYPSAVTITWVRNEEEHDKDVEFGDLLPNGDGTFQKTAALYVSPDEWKKNEYFCLVEHEGNTIWMTKELKGNYEQHLLSVTTSSCRRAEDYRVFAVLLDSNTYLS</sequence>